<dbReference type="GO" id="GO:0005524">
    <property type="term" value="F:ATP binding"/>
    <property type="evidence" value="ECO:0007669"/>
    <property type="project" value="InterPro"/>
</dbReference>
<dbReference type="OrthoDB" id="4177680at2759"/>
<dbReference type="InterPro" id="IPR025213">
    <property type="entry name" value="Sim4_Fta2"/>
</dbReference>
<protein>
    <recommendedName>
        <fullName evidence="1">Protein kinase domain-containing protein</fullName>
    </recommendedName>
</protein>
<keyword evidence="3" id="KW-1185">Reference proteome</keyword>
<proteinExistence type="predicted"/>
<accession>A0A2B7YSF3</accession>
<dbReference type="AlphaFoldDB" id="A0A2B7YSF3"/>
<feature type="domain" description="Protein kinase" evidence="1">
    <location>
        <begin position="40"/>
        <end position="242"/>
    </location>
</feature>
<evidence type="ECO:0000259" key="1">
    <source>
        <dbReference type="PROSITE" id="PS50011"/>
    </source>
</evidence>
<dbReference type="InterPro" id="IPR000719">
    <property type="entry name" value="Prot_kinase_dom"/>
</dbReference>
<dbReference type="EMBL" id="PDNA01000018">
    <property type="protein sequence ID" value="PGH23923.1"/>
    <property type="molecule type" value="Genomic_DNA"/>
</dbReference>
<dbReference type="STRING" id="1447883.A0A2B7YSF3"/>
<sequence length="242" mass="27895">MDLQHAASSTRKHTCWTLWLKHRREKCPFIKDLGHLSPGIEFLELLFTGSPSHLFKVRLHGKIYTLKLSHSRFERTAWEKDPVIVECQVYDYLIESKLVGVVGLYCHGWLKIDKAQEHSLEQKLHKTLEWQRRADTAEDPLRGLLLEYIEGCTIDKAYITAAGAQSLRDRLNHLHNMDIAHGDLSPRNIMGSNDGQETFCAAHKARNVSLELLLFRLQKLKRHQGVTFSTAQSEEQAYGRRV</sequence>
<reference evidence="2 3" key="1">
    <citation type="submission" date="2017-10" db="EMBL/GenBank/DDBJ databases">
        <title>Comparative genomics in systemic dimorphic fungi from Ajellomycetaceae.</title>
        <authorList>
            <person name="Munoz J.F."/>
            <person name="Mcewen J.G."/>
            <person name="Clay O.K."/>
            <person name="Cuomo C.A."/>
        </authorList>
    </citation>
    <scope>NUCLEOTIDE SEQUENCE [LARGE SCALE GENOMIC DNA]</scope>
    <source>
        <strain evidence="2 3">UAMH7299</strain>
    </source>
</reference>
<gene>
    <name evidence="2" type="ORF">AJ80_01985</name>
</gene>
<dbReference type="Gene3D" id="1.10.510.10">
    <property type="entry name" value="Transferase(Phosphotransferase) domain 1"/>
    <property type="match status" value="1"/>
</dbReference>
<organism evidence="2 3">
    <name type="scientific">Polytolypa hystricis (strain UAMH7299)</name>
    <dbReference type="NCBI Taxonomy" id="1447883"/>
    <lineage>
        <taxon>Eukaryota</taxon>
        <taxon>Fungi</taxon>
        <taxon>Dikarya</taxon>
        <taxon>Ascomycota</taxon>
        <taxon>Pezizomycotina</taxon>
        <taxon>Eurotiomycetes</taxon>
        <taxon>Eurotiomycetidae</taxon>
        <taxon>Onygenales</taxon>
        <taxon>Onygenales incertae sedis</taxon>
        <taxon>Polytolypa</taxon>
    </lineage>
</organism>
<dbReference type="GO" id="GO:0004672">
    <property type="term" value="F:protein kinase activity"/>
    <property type="evidence" value="ECO:0007669"/>
    <property type="project" value="InterPro"/>
</dbReference>
<dbReference type="PROSITE" id="PS50011">
    <property type="entry name" value="PROTEIN_KINASE_DOM"/>
    <property type="match status" value="1"/>
</dbReference>
<dbReference type="Pfam" id="PF13095">
    <property type="entry name" value="FTA2"/>
    <property type="match status" value="1"/>
</dbReference>
<evidence type="ECO:0000313" key="2">
    <source>
        <dbReference type="EMBL" id="PGH23923.1"/>
    </source>
</evidence>
<name>A0A2B7YSF3_POLH7</name>
<dbReference type="Proteomes" id="UP000224634">
    <property type="component" value="Unassembled WGS sequence"/>
</dbReference>
<comment type="caution">
    <text evidence="2">The sequence shown here is derived from an EMBL/GenBank/DDBJ whole genome shotgun (WGS) entry which is preliminary data.</text>
</comment>
<evidence type="ECO:0000313" key="3">
    <source>
        <dbReference type="Proteomes" id="UP000224634"/>
    </source>
</evidence>
<dbReference type="SUPFAM" id="SSF56112">
    <property type="entry name" value="Protein kinase-like (PK-like)"/>
    <property type="match status" value="1"/>
</dbReference>
<dbReference type="InterPro" id="IPR011009">
    <property type="entry name" value="Kinase-like_dom_sf"/>
</dbReference>